<gene>
    <name evidence="2" type="ORF">A2Z33_03965</name>
</gene>
<keyword evidence="1" id="KW-0472">Membrane</keyword>
<feature type="transmembrane region" description="Helical" evidence="1">
    <location>
        <begin position="159"/>
        <end position="176"/>
    </location>
</feature>
<name>A0A1F5YVQ3_9BACT</name>
<accession>A0A1F5YVQ3</accession>
<dbReference type="STRING" id="1798374.A2Z33_03965"/>
<evidence type="ECO:0000313" key="2">
    <source>
        <dbReference type="EMBL" id="OGG04278.1"/>
    </source>
</evidence>
<evidence type="ECO:0000313" key="3">
    <source>
        <dbReference type="Proteomes" id="UP000178448"/>
    </source>
</evidence>
<reference evidence="2 3" key="1">
    <citation type="journal article" date="2016" name="Nat. Commun.">
        <title>Thousands of microbial genomes shed light on interconnected biogeochemical processes in an aquifer system.</title>
        <authorList>
            <person name="Anantharaman K."/>
            <person name="Brown C.T."/>
            <person name="Hug L.A."/>
            <person name="Sharon I."/>
            <person name="Castelle C.J."/>
            <person name="Probst A.J."/>
            <person name="Thomas B.C."/>
            <person name="Singh A."/>
            <person name="Wilkins M.J."/>
            <person name="Karaoz U."/>
            <person name="Brodie E.L."/>
            <person name="Williams K.H."/>
            <person name="Hubbard S.S."/>
            <person name="Banfield J.F."/>
        </authorList>
    </citation>
    <scope>NUCLEOTIDE SEQUENCE [LARGE SCALE GENOMIC DNA]</scope>
</reference>
<comment type="caution">
    <text evidence="2">The sequence shown here is derived from an EMBL/GenBank/DDBJ whole genome shotgun (WGS) entry which is preliminary data.</text>
</comment>
<feature type="transmembrane region" description="Helical" evidence="1">
    <location>
        <begin position="327"/>
        <end position="346"/>
    </location>
</feature>
<sequence length="465" mass="51098">MMVPMAFQVLRNKSGFIPWILILAVIAISFWQTIANQWWYWESSKYLAFYLGLATPLAKIFDFRGNDALPAGQYRIRDLGNVLNWLDAQLLVLGLKAGIPALVSYTYYAALLAIAVIQMYFSRLNFGRPARWVAAASTLLFLTAPAPFLTGSYGRTNKIIVALLFILVFWMAVGFIRRVKSSTLTPVWLFLLLLAAALTDETGLVFLFALAVIAGLSSMNQGSRRIFRIVLSAGLAIFAVFIYRYALSPAIVYRITSIRPHLWDVKTANIMQPELLIGGLRMFLTYVGMQFGNTGIWGGLAALTGGLVLVIAAQSGHGPVTGIVRRLFWPLIYVFVAGLCIMSLILMSATLPGILSPMSALMTYPIPFNALFACGACLIGCAATATKPAARKLLVLTLLVMSGFNVLSLPSHTSQVNKLPWERKDAREIIIPVLAPGPFNLNTYPFTHYEAADAVISIRARMGKK</sequence>
<evidence type="ECO:0008006" key="4">
    <source>
        <dbReference type="Google" id="ProtNLM"/>
    </source>
</evidence>
<keyword evidence="1" id="KW-1133">Transmembrane helix</keyword>
<feature type="transmembrane region" description="Helical" evidence="1">
    <location>
        <begin position="295"/>
        <end position="315"/>
    </location>
</feature>
<feature type="transmembrane region" description="Helical" evidence="1">
    <location>
        <begin position="133"/>
        <end position="153"/>
    </location>
</feature>
<evidence type="ECO:0000256" key="1">
    <source>
        <dbReference type="SAM" id="Phobius"/>
    </source>
</evidence>
<protein>
    <recommendedName>
        <fullName evidence="4">Glycosyltransferase RgtA/B/C/D-like domain-containing protein</fullName>
    </recommendedName>
</protein>
<feature type="transmembrane region" description="Helical" evidence="1">
    <location>
        <begin position="188"/>
        <end position="214"/>
    </location>
</feature>
<dbReference type="EMBL" id="MFJD01000004">
    <property type="protein sequence ID" value="OGG04278.1"/>
    <property type="molecule type" value="Genomic_DNA"/>
</dbReference>
<feature type="transmembrane region" description="Helical" evidence="1">
    <location>
        <begin position="366"/>
        <end position="386"/>
    </location>
</feature>
<feature type="transmembrane region" description="Helical" evidence="1">
    <location>
        <begin position="16"/>
        <end position="34"/>
    </location>
</feature>
<keyword evidence="1" id="KW-0812">Transmembrane</keyword>
<feature type="transmembrane region" description="Helical" evidence="1">
    <location>
        <begin position="105"/>
        <end position="121"/>
    </location>
</feature>
<proteinExistence type="predicted"/>
<organism evidence="2 3">
    <name type="scientific">Candidatus Gottesmanbacteria bacterium RBG_16_52_11</name>
    <dbReference type="NCBI Taxonomy" id="1798374"/>
    <lineage>
        <taxon>Bacteria</taxon>
        <taxon>Candidatus Gottesmaniibacteriota</taxon>
    </lineage>
</organism>
<dbReference type="Proteomes" id="UP000178448">
    <property type="component" value="Unassembled WGS sequence"/>
</dbReference>
<dbReference type="AlphaFoldDB" id="A0A1F5YVQ3"/>
<feature type="transmembrane region" description="Helical" evidence="1">
    <location>
        <begin position="226"/>
        <end position="247"/>
    </location>
</feature>